<protein>
    <submittedName>
        <fullName evidence="3">CBS domain-containing protein</fullName>
    </submittedName>
</protein>
<proteinExistence type="predicted"/>
<dbReference type="InterPro" id="IPR000644">
    <property type="entry name" value="CBS_dom"/>
</dbReference>
<dbReference type="PROSITE" id="PS51371">
    <property type="entry name" value="CBS"/>
    <property type="match status" value="1"/>
</dbReference>
<dbReference type="RefSeq" id="WP_167485138.1">
    <property type="nucleotide sequence ID" value="NZ_CP046173.1"/>
</dbReference>
<dbReference type="Gene3D" id="3.10.580.10">
    <property type="entry name" value="CBS-domain"/>
    <property type="match status" value="1"/>
</dbReference>
<reference evidence="3 4" key="1">
    <citation type="journal article" date="2019" name="ACS Chem. Biol.">
        <title>Identification and Mobilization of a Cryptic Antibiotic Biosynthesis Gene Locus from a Human-Pathogenic Nocardia Isolate.</title>
        <authorList>
            <person name="Herisse M."/>
            <person name="Ishida K."/>
            <person name="Porter J.L."/>
            <person name="Howden B."/>
            <person name="Hertweck C."/>
            <person name="Stinear T.P."/>
            <person name="Pidot S.J."/>
        </authorList>
    </citation>
    <scope>NUCLEOTIDE SEQUENCE [LARGE SCALE GENOMIC DNA]</scope>
    <source>
        <strain evidence="3 4">AUSMDU00012715</strain>
    </source>
</reference>
<evidence type="ECO:0000256" key="1">
    <source>
        <dbReference type="PROSITE-ProRule" id="PRU00703"/>
    </source>
</evidence>
<gene>
    <name evidence="3" type="ORF">F6W96_05050</name>
</gene>
<dbReference type="AlphaFoldDB" id="A0A6G9YX06"/>
<name>A0A6G9YX06_9NOCA</name>
<dbReference type="EMBL" id="CP046173">
    <property type="protein sequence ID" value="QIS17768.1"/>
    <property type="molecule type" value="Genomic_DNA"/>
</dbReference>
<evidence type="ECO:0000313" key="3">
    <source>
        <dbReference type="EMBL" id="QIS17768.1"/>
    </source>
</evidence>
<dbReference type="SUPFAM" id="SSF54631">
    <property type="entry name" value="CBS-domain pair"/>
    <property type="match status" value="1"/>
</dbReference>
<dbReference type="Proteomes" id="UP000500953">
    <property type="component" value="Chromosome"/>
</dbReference>
<accession>A0A6G9YX06</accession>
<keyword evidence="1" id="KW-0129">CBS domain</keyword>
<feature type="domain" description="CBS" evidence="2">
    <location>
        <begin position="285"/>
        <end position="343"/>
    </location>
</feature>
<dbReference type="InterPro" id="IPR046342">
    <property type="entry name" value="CBS_dom_sf"/>
</dbReference>
<evidence type="ECO:0000313" key="4">
    <source>
        <dbReference type="Proteomes" id="UP000500953"/>
    </source>
</evidence>
<dbReference type="Pfam" id="PF00571">
    <property type="entry name" value="CBS"/>
    <property type="match status" value="1"/>
</dbReference>
<evidence type="ECO:0000259" key="2">
    <source>
        <dbReference type="PROSITE" id="PS51371"/>
    </source>
</evidence>
<sequence>MSGEQQPIREHRAWLVRAGSNGERENRALGEGLAIIGWHEMGDLSQYRDWSDLINAVRSTYPNQSRAVVGNWAGQLQKFDTEIAIGDLVVMRLKTRPGCVAIGRVSGPYEFRADASEDFRQVRRVDWLRTDVPWESIRSDLRASLGSLLTVCELARHNAVERITRLAEGDKDPGFAEDEEVTSSTELLEDAADRDLRSPRELTIRSLLEHWGAERRTAGVVSAIKADLAGKGLTTRPPFTEGELSSTVAIIPLGTEPNGTTVPTDQAREVEDVTEPVPVTRRLNNLPAKLQYVSSTDDLTRAITIMVRNNFSQVAVIDDNGAYHGAVTWESIGKAHVATDRPTLTDAIVRAPVVDHDALLLDQIRTIYDNGFVFVYAPDRQRVTGILTASDLTEQSGTLARPFILVEEAENRLRRALEPFFFDHIKPKLPPHMRKRVTSIADLTFGNYVTWLTDKSHWAMVGWRLDHGQFIDLLETVRRARNDLMHFSPDPLSSDKEAAINGLLELLRTVDPQP</sequence>
<organism evidence="3 4">
    <name type="scientific">Nocardia terpenica</name>
    <dbReference type="NCBI Taxonomy" id="455432"/>
    <lineage>
        <taxon>Bacteria</taxon>
        <taxon>Bacillati</taxon>
        <taxon>Actinomycetota</taxon>
        <taxon>Actinomycetes</taxon>
        <taxon>Mycobacteriales</taxon>
        <taxon>Nocardiaceae</taxon>
        <taxon>Nocardia</taxon>
    </lineage>
</organism>